<evidence type="ECO:0000256" key="1">
    <source>
        <dbReference type="SAM" id="MobiDB-lite"/>
    </source>
</evidence>
<evidence type="ECO:0000313" key="4">
    <source>
        <dbReference type="Proteomes" id="UP000039324"/>
    </source>
</evidence>
<accession>A0A0G4IXE0</accession>
<protein>
    <submittedName>
        <fullName evidence="2">Uncharacterized protein</fullName>
    </submittedName>
</protein>
<reference evidence="3 5" key="2">
    <citation type="submission" date="2018-03" db="EMBL/GenBank/DDBJ databases">
        <authorList>
            <person name="Fogelqvist J."/>
        </authorList>
    </citation>
    <scope>NUCLEOTIDE SEQUENCE [LARGE SCALE GENOMIC DNA]</scope>
</reference>
<keyword evidence="3" id="KW-0496">Mitochondrion</keyword>
<geneLocation type="mitochondrion" evidence="3"/>
<dbReference type="Proteomes" id="UP000290189">
    <property type="component" value="Unassembled WGS sequence"/>
</dbReference>
<evidence type="ECO:0000313" key="3">
    <source>
        <dbReference type="EMBL" id="SPQ99059.1"/>
    </source>
</evidence>
<organism evidence="2 4">
    <name type="scientific">Plasmodiophora brassicae</name>
    <name type="common">Clubroot disease agent</name>
    <dbReference type="NCBI Taxonomy" id="37360"/>
    <lineage>
        <taxon>Eukaryota</taxon>
        <taxon>Sar</taxon>
        <taxon>Rhizaria</taxon>
        <taxon>Endomyxa</taxon>
        <taxon>Phytomyxea</taxon>
        <taxon>Plasmodiophorida</taxon>
        <taxon>Plasmodiophoridae</taxon>
        <taxon>Plasmodiophora</taxon>
    </lineage>
</organism>
<dbReference type="AlphaFoldDB" id="A0A0G4IXE0"/>
<evidence type="ECO:0000313" key="5">
    <source>
        <dbReference type="Proteomes" id="UP000290189"/>
    </source>
</evidence>
<feature type="compositionally biased region" description="Polar residues" evidence="1">
    <location>
        <begin position="95"/>
        <end position="106"/>
    </location>
</feature>
<sequence length="146" mass="15860">MEHQDTLRRTLSRMCALEKLETQVPTMLTRAERQQLYRAIRSPSVASHKHDPMQVSPTTVATGFFVQAQANALVKAKKHVRFLLPSPQGHPAGQHTPSASLPSSPRDSVLTAGDLHSTTMKADPIFVPGGSLKANLSLTSARPFAL</sequence>
<dbReference type="EMBL" id="CDSF01000096">
    <property type="protein sequence ID" value="CEP00018.1"/>
    <property type="molecule type" value="Genomic_DNA"/>
</dbReference>
<feature type="region of interest" description="Disordered" evidence="1">
    <location>
        <begin position="84"/>
        <end position="111"/>
    </location>
</feature>
<gene>
    <name evidence="2" type="ORF">PBRA_007752</name>
    <name evidence="3" type="ORF">PLBR_LOCUS6274</name>
</gene>
<evidence type="ECO:0000313" key="2">
    <source>
        <dbReference type="EMBL" id="CEP00018.1"/>
    </source>
</evidence>
<dbReference type="Proteomes" id="UP000039324">
    <property type="component" value="Unassembled WGS sequence"/>
</dbReference>
<dbReference type="EMBL" id="OVEO01000011">
    <property type="protein sequence ID" value="SPQ99059.1"/>
    <property type="molecule type" value="Genomic_DNA"/>
</dbReference>
<name>A0A0G4IXE0_PLABS</name>
<proteinExistence type="predicted"/>
<reference evidence="2 4" key="1">
    <citation type="submission" date="2015-02" db="EMBL/GenBank/DDBJ databases">
        <authorList>
            <person name="Chooi Y.-H."/>
        </authorList>
    </citation>
    <scope>NUCLEOTIDE SEQUENCE [LARGE SCALE GENOMIC DNA]</scope>
    <source>
        <strain evidence="2">E3</strain>
    </source>
</reference>
<keyword evidence="4" id="KW-1185">Reference proteome</keyword>